<dbReference type="InterPro" id="IPR013425">
    <property type="entry name" value="Autotrns_rpt"/>
</dbReference>
<evidence type="ECO:0000256" key="1">
    <source>
        <dbReference type="ARBA" id="ARBA00022729"/>
    </source>
</evidence>
<sequence>MNKRVIIPIFFGSSYSAPRIARLAYDIKEKYPFLIYQQVKQVILGTANHSIDGYLDDNVGWGNANREKALKGPSDFNAGLIDEMKYFKGNYDKIFDEKGNRYFYVDIKKDKEYTFENDITSGLKGDGTTRDERIIKIDGTKNKHELNSNKYSYRIPKVLESEKLFYSNVAQAGLRKDGEGKLILTGKQEYSAPSQVLDGTLVLKNDSNSDYTVYEKGTLVIENKINDENKEIKLKNIYTDGKVDIKSNATLENLYGSDKYKIEFIGKNIKIKEFKTTGEYIVRLINGNLDEIPRLEIEKFTEEDRKSLDNLSNPFLKPVVINENKIVSIKFVGTLEDEFKKLSEITDENILKDLPSYDINKKKFFDEYKEDSRNYRSSNNIMKPMSSDIKSLLLNSSNGEVKNIFTDNYASIVGNIIKNEIDNKCNRTNIILNNLEKRNRLFFDTYARTNILNDAKFSPFVDNNVGAIIGYSRKLSNGNTVNLYGIYQYGNVEFKNNGSNKSKSINNLYNLGVNISKKYWIYLRLILIRIYGIAEVMYIMIVTMLIKKQMYYIV</sequence>
<dbReference type="AlphaFoldDB" id="D1AWH8"/>
<dbReference type="GO" id="GO:0006508">
    <property type="term" value="P:proteolysis"/>
    <property type="evidence" value="ECO:0007669"/>
    <property type="project" value="InterPro"/>
</dbReference>
<accession>D1AWH8</accession>
<dbReference type="Gene3D" id="3.40.50.200">
    <property type="entry name" value="Peptidase S8/S53 domain"/>
    <property type="match status" value="1"/>
</dbReference>
<dbReference type="GO" id="GO:0004252">
    <property type="term" value="F:serine-type endopeptidase activity"/>
    <property type="evidence" value="ECO:0007669"/>
    <property type="project" value="InterPro"/>
</dbReference>
<dbReference type="HOGENOM" id="CLU_491679_0_0_0"/>
<dbReference type="RefSeq" id="WP_012858212.1">
    <property type="nucleotide sequence ID" value="NC_013515.1"/>
</dbReference>
<dbReference type="GeneID" id="29674113"/>
<dbReference type="OrthoDB" id="5360469at2"/>
<keyword evidence="2" id="KW-1133">Transmembrane helix</keyword>
<feature type="transmembrane region" description="Helical" evidence="2">
    <location>
        <begin position="519"/>
        <end position="546"/>
    </location>
</feature>
<organism evidence="3 4">
    <name type="scientific">Streptobacillus moniliformis (strain ATCC 14647 / DSM 12112 / NCTC 10651 / 9901)</name>
    <dbReference type="NCBI Taxonomy" id="519441"/>
    <lineage>
        <taxon>Bacteria</taxon>
        <taxon>Fusobacteriati</taxon>
        <taxon>Fusobacteriota</taxon>
        <taxon>Fusobacteriia</taxon>
        <taxon>Fusobacteriales</taxon>
        <taxon>Leptotrichiaceae</taxon>
        <taxon>Streptobacillus</taxon>
    </lineage>
</organism>
<evidence type="ECO:0000313" key="4">
    <source>
        <dbReference type="Proteomes" id="UP000002072"/>
    </source>
</evidence>
<keyword evidence="1" id="KW-0732">Signal</keyword>
<keyword evidence="4" id="KW-1185">Reference proteome</keyword>
<proteinExistence type="predicted"/>
<dbReference type="STRING" id="519441.Smon_0165"/>
<keyword evidence="2" id="KW-0812">Transmembrane</keyword>
<dbReference type="eggNOG" id="COG1404">
    <property type="taxonomic scope" value="Bacteria"/>
</dbReference>
<gene>
    <name evidence="3" type="ordered locus">Smon_0165</name>
</gene>
<evidence type="ECO:0000256" key="2">
    <source>
        <dbReference type="SAM" id="Phobius"/>
    </source>
</evidence>
<dbReference type="NCBIfam" id="TIGR02601">
    <property type="entry name" value="autotrns_rpt"/>
    <property type="match status" value="1"/>
</dbReference>
<dbReference type="Proteomes" id="UP000002072">
    <property type="component" value="Chromosome"/>
</dbReference>
<evidence type="ECO:0008006" key="5">
    <source>
        <dbReference type="Google" id="ProtNLM"/>
    </source>
</evidence>
<dbReference type="InterPro" id="IPR036852">
    <property type="entry name" value="Peptidase_S8/S53_dom_sf"/>
</dbReference>
<dbReference type="KEGG" id="smf:Smon_0165"/>
<evidence type="ECO:0000313" key="3">
    <source>
        <dbReference type="EMBL" id="ACZ00654.1"/>
    </source>
</evidence>
<protein>
    <recommendedName>
        <fullName evidence="5">Peptidase S8/S53 domain-containing protein</fullName>
    </recommendedName>
</protein>
<name>D1AWH8_STRM9</name>
<reference evidence="3 4" key="1">
    <citation type="journal article" date="2009" name="Stand. Genomic Sci.">
        <title>Complete genome sequence of Streptobacillus moniliformis type strain (9901T).</title>
        <authorList>
            <person name="Nolan M."/>
            <person name="Gronow S."/>
            <person name="Lapidus A."/>
            <person name="Ivanova N."/>
            <person name="Copeland A."/>
            <person name="Lucas S."/>
            <person name="Del Rio T.G."/>
            <person name="Chen F."/>
            <person name="Tice H."/>
            <person name="Pitluck S."/>
            <person name="Cheng J.F."/>
            <person name="Sims D."/>
            <person name="Meincke L."/>
            <person name="Bruce D."/>
            <person name="Goodwin L."/>
            <person name="Brettin T."/>
            <person name="Han C."/>
            <person name="Detter J.C."/>
            <person name="Ovchinikova G."/>
            <person name="Pati A."/>
            <person name="Mavromatis K."/>
            <person name="Mikhailova N."/>
            <person name="Chen A."/>
            <person name="Palaniappan K."/>
            <person name="Land M."/>
            <person name="Hauser L."/>
            <person name="Chang Y.J."/>
            <person name="Jeffries C.D."/>
            <person name="Rohde M."/>
            <person name="Sproer C."/>
            <person name="Goker M."/>
            <person name="Bristow J."/>
            <person name="Eisen J.A."/>
            <person name="Markowitz V."/>
            <person name="Hugenholtz P."/>
            <person name="Kyrpides N.C."/>
            <person name="Klenk H.P."/>
            <person name="Chain P."/>
        </authorList>
    </citation>
    <scope>NUCLEOTIDE SEQUENCE [LARGE SCALE GENOMIC DNA]</scope>
    <source>
        <strain evidence="4">ATCC 14647 / DSM 12112 / NCTC 10651 / 9901</strain>
    </source>
</reference>
<dbReference type="SUPFAM" id="SSF52743">
    <property type="entry name" value="Subtilisin-like"/>
    <property type="match status" value="1"/>
</dbReference>
<keyword evidence="2" id="KW-0472">Membrane</keyword>
<dbReference type="EMBL" id="CP001779">
    <property type="protein sequence ID" value="ACZ00654.1"/>
    <property type="molecule type" value="Genomic_DNA"/>
</dbReference>